<protein>
    <submittedName>
        <fullName evidence="2">Pol protein</fullName>
    </submittedName>
</protein>
<dbReference type="SUPFAM" id="SSF56672">
    <property type="entry name" value="DNA/RNA polymerases"/>
    <property type="match status" value="1"/>
</dbReference>
<dbReference type="PANTHER" id="PTHR33064">
    <property type="entry name" value="POL PROTEIN"/>
    <property type="match status" value="1"/>
</dbReference>
<dbReference type="EMBL" id="NCKW01009535">
    <property type="protein sequence ID" value="POM66777.1"/>
    <property type="molecule type" value="Genomic_DNA"/>
</dbReference>
<keyword evidence="3" id="KW-1185">Reference proteome</keyword>
<dbReference type="AlphaFoldDB" id="A0A2P4XMJ7"/>
<organism evidence="2 3">
    <name type="scientific">Phytophthora palmivora</name>
    <dbReference type="NCBI Taxonomy" id="4796"/>
    <lineage>
        <taxon>Eukaryota</taxon>
        <taxon>Sar</taxon>
        <taxon>Stramenopiles</taxon>
        <taxon>Oomycota</taxon>
        <taxon>Peronosporomycetes</taxon>
        <taxon>Peronosporales</taxon>
        <taxon>Peronosporaceae</taxon>
        <taxon>Phytophthora</taxon>
    </lineage>
</organism>
<proteinExistence type="predicted"/>
<dbReference type="OrthoDB" id="118223at2759"/>
<accession>A0A2P4XMJ7</accession>
<sequence length="291" mass="33217">MTSTREQCEIIDVFFAEQANALDMVDGYYRILMRESDNPLAAQPEWDALGVASNVTKAFECPNTFSRLVTVLVRPLRTLAQTYFEDIFFHNRVEGGQTATEVHLKHLRRVFEVMRANKLYANIDKCVFAAGETKVLGRFVGVRADPGKVKAIAAWPTPRSQKDLRKWLDLTNYLHKHSAGYASLARSLSDLLKKDDDWVWEQQHQDAFNSIKASIQHAPVLALPDETKPFSVVCEASDFAIYCALLQKDIEGRERVIPFQSRQLKSTKRTIPFMTRSYYALVKFRVHLLGS</sequence>
<gene>
    <name evidence="2" type="ORF">PHPALM_17315</name>
</gene>
<evidence type="ECO:0000259" key="1">
    <source>
        <dbReference type="Pfam" id="PF17919"/>
    </source>
</evidence>
<reference evidence="2 3" key="1">
    <citation type="journal article" date="2017" name="Genome Biol. Evol.">
        <title>Phytophthora megakarya and P. palmivora, closely related causal agents of cacao black pod rot, underwent increases in genome sizes and gene numbers by different mechanisms.</title>
        <authorList>
            <person name="Ali S.S."/>
            <person name="Shao J."/>
            <person name="Lary D.J."/>
            <person name="Kronmiller B."/>
            <person name="Shen D."/>
            <person name="Strem M.D."/>
            <person name="Amoako-Attah I."/>
            <person name="Akrofi A.Y."/>
            <person name="Begoude B.A."/>
            <person name="Ten Hoopen G.M."/>
            <person name="Coulibaly K."/>
            <person name="Kebe B.I."/>
            <person name="Melnick R.L."/>
            <person name="Guiltinan M.J."/>
            <person name="Tyler B.M."/>
            <person name="Meinhardt L.W."/>
            <person name="Bailey B.A."/>
        </authorList>
    </citation>
    <scope>NUCLEOTIDE SEQUENCE [LARGE SCALE GENOMIC DNA]</scope>
    <source>
        <strain evidence="3">sbr112.9</strain>
    </source>
</reference>
<feature type="domain" description="Reverse transcriptase/retrotransposon-derived protein RNase H-like" evidence="1">
    <location>
        <begin position="200"/>
        <end position="284"/>
    </location>
</feature>
<dbReference type="Gene3D" id="3.30.70.270">
    <property type="match status" value="2"/>
</dbReference>
<dbReference type="InterPro" id="IPR043502">
    <property type="entry name" value="DNA/RNA_pol_sf"/>
</dbReference>
<dbReference type="Pfam" id="PF17919">
    <property type="entry name" value="RT_RNaseH_2"/>
    <property type="match status" value="1"/>
</dbReference>
<dbReference type="FunFam" id="3.30.70.270:FF:000063">
    <property type="entry name" value="Zinc knuckle domaincontaining protein"/>
    <property type="match status" value="1"/>
</dbReference>
<dbReference type="InterPro" id="IPR051320">
    <property type="entry name" value="Viral_Replic_Matur_Polypro"/>
</dbReference>
<evidence type="ECO:0000313" key="2">
    <source>
        <dbReference type="EMBL" id="POM66777.1"/>
    </source>
</evidence>
<dbReference type="PANTHER" id="PTHR33064:SF37">
    <property type="entry name" value="RIBONUCLEASE H"/>
    <property type="match status" value="1"/>
</dbReference>
<evidence type="ECO:0000313" key="3">
    <source>
        <dbReference type="Proteomes" id="UP000237271"/>
    </source>
</evidence>
<dbReference type="InterPro" id="IPR041577">
    <property type="entry name" value="RT_RNaseH_2"/>
</dbReference>
<name>A0A2P4XMJ7_9STRA</name>
<dbReference type="Proteomes" id="UP000237271">
    <property type="component" value="Unassembled WGS sequence"/>
</dbReference>
<dbReference type="InterPro" id="IPR043128">
    <property type="entry name" value="Rev_trsase/Diguanyl_cyclase"/>
</dbReference>
<comment type="caution">
    <text evidence="2">The sequence shown here is derived from an EMBL/GenBank/DDBJ whole genome shotgun (WGS) entry which is preliminary data.</text>
</comment>